<dbReference type="Proteomes" id="UP000654370">
    <property type="component" value="Unassembled WGS sequence"/>
</dbReference>
<organism evidence="2 3">
    <name type="scientific">Mortierella isabellina</name>
    <name type="common">Filamentous fungus</name>
    <name type="synonym">Umbelopsis isabellina</name>
    <dbReference type="NCBI Taxonomy" id="91625"/>
    <lineage>
        <taxon>Eukaryota</taxon>
        <taxon>Fungi</taxon>
        <taxon>Fungi incertae sedis</taxon>
        <taxon>Mucoromycota</taxon>
        <taxon>Mucoromycotina</taxon>
        <taxon>Umbelopsidomycetes</taxon>
        <taxon>Umbelopsidales</taxon>
        <taxon>Umbelopsidaceae</taxon>
        <taxon>Umbelopsis</taxon>
    </lineage>
</organism>
<gene>
    <name evidence="2" type="ORF">INT43_003091</name>
</gene>
<feature type="region of interest" description="Disordered" evidence="1">
    <location>
        <begin position="1"/>
        <end position="107"/>
    </location>
</feature>
<evidence type="ECO:0000313" key="2">
    <source>
        <dbReference type="EMBL" id="KAG2177844.1"/>
    </source>
</evidence>
<accession>A0A8H7PQU3</accession>
<proteinExistence type="predicted"/>
<keyword evidence="3" id="KW-1185">Reference proteome</keyword>
<reference evidence="2" key="1">
    <citation type="submission" date="2020-12" db="EMBL/GenBank/DDBJ databases">
        <title>Metabolic potential, ecology and presence of endohyphal bacteria is reflected in genomic diversity of Mucoromycotina.</title>
        <authorList>
            <person name="Muszewska A."/>
            <person name="Okrasinska A."/>
            <person name="Steczkiewicz K."/>
            <person name="Drgas O."/>
            <person name="Orlowska M."/>
            <person name="Perlinska-Lenart U."/>
            <person name="Aleksandrzak-Piekarczyk T."/>
            <person name="Szatraj K."/>
            <person name="Zielenkiewicz U."/>
            <person name="Pilsyk S."/>
            <person name="Malc E."/>
            <person name="Mieczkowski P."/>
            <person name="Kruszewska J.S."/>
            <person name="Biernat P."/>
            <person name="Pawlowska J."/>
        </authorList>
    </citation>
    <scope>NUCLEOTIDE SEQUENCE</scope>
    <source>
        <strain evidence="2">WA0000067209</strain>
    </source>
</reference>
<feature type="compositionally biased region" description="Basic and acidic residues" evidence="1">
    <location>
        <begin position="98"/>
        <end position="107"/>
    </location>
</feature>
<dbReference type="EMBL" id="JAEPQZ010000008">
    <property type="protein sequence ID" value="KAG2177844.1"/>
    <property type="molecule type" value="Genomic_DNA"/>
</dbReference>
<feature type="compositionally biased region" description="Polar residues" evidence="1">
    <location>
        <begin position="54"/>
        <end position="63"/>
    </location>
</feature>
<evidence type="ECO:0000313" key="3">
    <source>
        <dbReference type="Proteomes" id="UP000654370"/>
    </source>
</evidence>
<dbReference type="OrthoDB" id="2355621at2759"/>
<protein>
    <submittedName>
        <fullName evidence="2">Uncharacterized protein</fullName>
    </submittedName>
</protein>
<dbReference type="AlphaFoldDB" id="A0A8H7PQU3"/>
<comment type="caution">
    <text evidence="2">The sequence shown here is derived from an EMBL/GenBank/DDBJ whole genome shotgun (WGS) entry which is preliminary data.</text>
</comment>
<name>A0A8H7PQU3_MORIS</name>
<feature type="compositionally biased region" description="Polar residues" evidence="1">
    <location>
        <begin position="12"/>
        <end position="25"/>
    </location>
</feature>
<feature type="compositionally biased region" description="Basic and acidic residues" evidence="1">
    <location>
        <begin position="26"/>
        <end position="35"/>
    </location>
</feature>
<evidence type="ECO:0000256" key="1">
    <source>
        <dbReference type="SAM" id="MobiDB-lite"/>
    </source>
</evidence>
<sequence length="107" mass="11759">MHLFSHHKKHPATNTAQPDGSNNADGQHDVSKQDPEVVAPTPKKDHKHHHQHSNDSPNRTDSPQAMAKYLADNMRSSPHPDHVGDYVDPMGGSINQTTERDPMSTGA</sequence>
<feature type="compositionally biased region" description="Basic residues" evidence="1">
    <location>
        <begin position="1"/>
        <end position="11"/>
    </location>
</feature>